<evidence type="ECO:0000313" key="4">
    <source>
        <dbReference type="Proteomes" id="UP000324222"/>
    </source>
</evidence>
<evidence type="ECO:0000313" key="3">
    <source>
        <dbReference type="EMBL" id="MPC41815.1"/>
    </source>
</evidence>
<organism evidence="3 4">
    <name type="scientific">Portunus trituberculatus</name>
    <name type="common">Swimming crab</name>
    <name type="synonym">Neptunus trituberculatus</name>
    <dbReference type="NCBI Taxonomy" id="210409"/>
    <lineage>
        <taxon>Eukaryota</taxon>
        <taxon>Metazoa</taxon>
        <taxon>Ecdysozoa</taxon>
        <taxon>Arthropoda</taxon>
        <taxon>Crustacea</taxon>
        <taxon>Multicrustacea</taxon>
        <taxon>Malacostraca</taxon>
        <taxon>Eumalacostraca</taxon>
        <taxon>Eucarida</taxon>
        <taxon>Decapoda</taxon>
        <taxon>Pleocyemata</taxon>
        <taxon>Brachyura</taxon>
        <taxon>Eubrachyura</taxon>
        <taxon>Portunoidea</taxon>
        <taxon>Portunidae</taxon>
        <taxon>Portuninae</taxon>
        <taxon>Portunus</taxon>
    </lineage>
</organism>
<keyword evidence="2" id="KW-0812">Transmembrane</keyword>
<name>A0A5B7F8A4_PORTR</name>
<feature type="transmembrane region" description="Helical" evidence="2">
    <location>
        <begin position="12"/>
        <end position="30"/>
    </location>
</feature>
<protein>
    <submittedName>
        <fullName evidence="3">Uncharacterized protein</fullName>
    </submittedName>
</protein>
<dbReference type="AlphaFoldDB" id="A0A5B7F8A4"/>
<keyword evidence="2" id="KW-0472">Membrane</keyword>
<sequence length="184" mass="20297">MRALGSEGSPSARVRILSTVVVMMMAVVILKKTVVVATVVVEMGVGMMMVVEMVVMVQRSEATAGDSCSPTPEGERGGREVMGGSLRDLVEGWVGSRNEADEWEMKHVSLDVRELCGGQTQPWRRELRLSSLERRARRRDQRVLVRRGKPHQEPAWPHSVNGAAQGVVRHQLYGSLGGQVRQVV</sequence>
<accession>A0A5B7F8A4</accession>
<reference evidence="3 4" key="1">
    <citation type="submission" date="2019-05" db="EMBL/GenBank/DDBJ databases">
        <title>Another draft genome of Portunus trituberculatus and its Hox gene families provides insights of decapod evolution.</title>
        <authorList>
            <person name="Jeong J.-H."/>
            <person name="Song I."/>
            <person name="Kim S."/>
            <person name="Choi T."/>
            <person name="Kim D."/>
            <person name="Ryu S."/>
            <person name="Kim W."/>
        </authorList>
    </citation>
    <scope>NUCLEOTIDE SEQUENCE [LARGE SCALE GENOMIC DNA]</scope>
    <source>
        <tissue evidence="3">Muscle</tissue>
    </source>
</reference>
<keyword evidence="4" id="KW-1185">Reference proteome</keyword>
<feature type="transmembrane region" description="Helical" evidence="2">
    <location>
        <begin position="36"/>
        <end position="57"/>
    </location>
</feature>
<dbReference type="EMBL" id="VSRR010005193">
    <property type="protein sequence ID" value="MPC41815.1"/>
    <property type="molecule type" value="Genomic_DNA"/>
</dbReference>
<gene>
    <name evidence="3" type="ORF">E2C01_035421</name>
</gene>
<comment type="caution">
    <text evidence="3">The sequence shown here is derived from an EMBL/GenBank/DDBJ whole genome shotgun (WGS) entry which is preliminary data.</text>
</comment>
<proteinExistence type="predicted"/>
<feature type="region of interest" description="Disordered" evidence="1">
    <location>
        <begin position="62"/>
        <end position="81"/>
    </location>
</feature>
<evidence type="ECO:0000256" key="1">
    <source>
        <dbReference type="SAM" id="MobiDB-lite"/>
    </source>
</evidence>
<evidence type="ECO:0000256" key="2">
    <source>
        <dbReference type="SAM" id="Phobius"/>
    </source>
</evidence>
<dbReference type="Proteomes" id="UP000324222">
    <property type="component" value="Unassembled WGS sequence"/>
</dbReference>
<keyword evidence="2" id="KW-1133">Transmembrane helix</keyword>